<name>A0A7W5E685_9BACT</name>
<dbReference type="RefSeq" id="WP_184309837.1">
    <property type="nucleotide sequence ID" value="NZ_JACHXU010000039.1"/>
</dbReference>
<comment type="caution">
    <text evidence="2">The sequence shown here is derived from an EMBL/GenBank/DDBJ whole genome shotgun (WGS) entry which is preliminary data.</text>
</comment>
<feature type="compositionally biased region" description="Basic and acidic residues" evidence="1">
    <location>
        <begin position="105"/>
        <end position="119"/>
    </location>
</feature>
<gene>
    <name evidence="2" type="ORF">FHS27_006331</name>
</gene>
<evidence type="ECO:0000313" key="3">
    <source>
        <dbReference type="Proteomes" id="UP000536179"/>
    </source>
</evidence>
<dbReference type="EMBL" id="JACHXU010000039">
    <property type="protein sequence ID" value="MBB3210484.1"/>
    <property type="molecule type" value="Genomic_DNA"/>
</dbReference>
<evidence type="ECO:0000313" key="2">
    <source>
        <dbReference type="EMBL" id="MBB3210484.1"/>
    </source>
</evidence>
<feature type="region of interest" description="Disordered" evidence="1">
    <location>
        <begin position="93"/>
        <end position="119"/>
    </location>
</feature>
<dbReference type="Proteomes" id="UP000536179">
    <property type="component" value="Unassembled WGS sequence"/>
</dbReference>
<reference evidence="2 3" key="1">
    <citation type="submission" date="2020-08" db="EMBL/GenBank/DDBJ databases">
        <title>Genomic Encyclopedia of Type Strains, Phase III (KMG-III): the genomes of soil and plant-associated and newly described type strains.</title>
        <authorList>
            <person name="Whitman W."/>
        </authorList>
    </citation>
    <scope>NUCLEOTIDE SEQUENCE [LARGE SCALE GENOMIC DNA]</scope>
    <source>
        <strain evidence="2 3">CECT 8075</strain>
    </source>
</reference>
<sequence>MARQTIIEFYGGPADGHRQLLENPPTKWITVQTVLAERSNRPARLRSLLAWFRRERKQQRVIVLEAIYRRQPSDSVTARYAYVQSLVVEGPADDRPPRVTANFRCGRDARSLTADQQKR</sequence>
<keyword evidence="3" id="KW-1185">Reference proteome</keyword>
<protein>
    <submittedName>
        <fullName evidence="2">Uncharacterized protein</fullName>
    </submittedName>
</protein>
<evidence type="ECO:0000256" key="1">
    <source>
        <dbReference type="SAM" id="MobiDB-lite"/>
    </source>
</evidence>
<proteinExistence type="predicted"/>
<accession>A0A7W5E685</accession>
<organism evidence="2 3">
    <name type="scientific">Aporhodopirellula rubra</name>
    <dbReference type="NCBI Taxonomy" id="980271"/>
    <lineage>
        <taxon>Bacteria</taxon>
        <taxon>Pseudomonadati</taxon>
        <taxon>Planctomycetota</taxon>
        <taxon>Planctomycetia</taxon>
        <taxon>Pirellulales</taxon>
        <taxon>Pirellulaceae</taxon>
        <taxon>Aporhodopirellula</taxon>
    </lineage>
</organism>
<dbReference type="AlphaFoldDB" id="A0A7W5E685"/>